<sequence>MDHSHMDHSMHAGMGGGDSMEAEVYRCSMNMLFTWDTTNLCLVFRWWHITGPFSLVVSLLGVVVLSAGYEFLRALTRRYEARINAASAPNEESSLLGTGRDGLAPGVSARKGKLVKAVLYGAQVYYSFFIMLLFMTYNGWVMIAVAVGASLGYIVWGDTSAAKSVACH</sequence>
<comment type="similarity">
    <text evidence="4">Belongs to the copper transporter (Ctr) (TC 1.A.56) family. SLC31A subfamily.</text>
</comment>
<keyword evidence="4" id="KW-0406">Ion transport</keyword>
<comment type="subcellular location">
    <subcellularLocation>
        <location evidence="4">Membrane</location>
        <topology evidence="4">Multi-pass membrane protein</topology>
    </subcellularLocation>
</comment>
<dbReference type="InterPro" id="IPR007274">
    <property type="entry name" value="Cop_transporter"/>
</dbReference>
<dbReference type="GO" id="GO:0005375">
    <property type="term" value="F:copper ion transmembrane transporter activity"/>
    <property type="evidence" value="ECO:0007669"/>
    <property type="project" value="UniProtKB-UniRule"/>
</dbReference>
<keyword evidence="2 4" id="KW-1133">Transmembrane helix</keyword>
<dbReference type="PANTHER" id="PTHR12483:SF115">
    <property type="entry name" value="COPPER TRANSPORT PROTEIN"/>
    <property type="match status" value="1"/>
</dbReference>
<proteinExistence type="inferred from homology"/>
<evidence type="ECO:0000313" key="6">
    <source>
        <dbReference type="Proteomes" id="UP000275078"/>
    </source>
</evidence>
<evidence type="ECO:0000256" key="4">
    <source>
        <dbReference type="RuleBase" id="RU367022"/>
    </source>
</evidence>
<name>A0A3N4J2P6_ASCIM</name>
<organism evidence="5 6">
    <name type="scientific">Ascobolus immersus RN42</name>
    <dbReference type="NCBI Taxonomy" id="1160509"/>
    <lineage>
        <taxon>Eukaryota</taxon>
        <taxon>Fungi</taxon>
        <taxon>Dikarya</taxon>
        <taxon>Ascomycota</taxon>
        <taxon>Pezizomycotina</taxon>
        <taxon>Pezizomycetes</taxon>
        <taxon>Pezizales</taxon>
        <taxon>Ascobolaceae</taxon>
        <taxon>Ascobolus</taxon>
    </lineage>
</organism>
<evidence type="ECO:0000313" key="5">
    <source>
        <dbReference type="EMBL" id="RPA88154.1"/>
    </source>
</evidence>
<dbReference type="EMBL" id="ML119645">
    <property type="protein sequence ID" value="RPA88154.1"/>
    <property type="molecule type" value="Genomic_DNA"/>
</dbReference>
<keyword evidence="4" id="KW-0187">Copper transport</keyword>
<feature type="transmembrane region" description="Helical" evidence="4">
    <location>
        <begin position="117"/>
        <end position="134"/>
    </location>
</feature>
<dbReference type="GO" id="GO:0016020">
    <property type="term" value="C:membrane"/>
    <property type="evidence" value="ECO:0007669"/>
    <property type="project" value="UniProtKB-SubCell"/>
</dbReference>
<keyword evidence="6" id="KW-1185">Reference proteome</keyword>
<reference evidence="5 6" key="1">
    <citation type="journal article" date="2018" name="Nat. Ecol. Evol.">
        <title>Pezizomycetes genomes reveal the molecular basis of ectomycorrhizal truffle lifestyle.</title>
        <authorList>
            <person name="Murat C."/>
            <person name="Payen T."/>
            <person name="Noel B."/>
            <person name="Kuo A."/>
            <person name="Morin E."/>
            <person name="Chen J."/>
            <person name="Kohler A."/>
            <person name="Krizsan K."/>
            <person name="Balestrini R."/>
            <person name="Da Silva C."/>
            <person name="Montanini B."/>
            <person name="Hainaut M."/>
            <person name="Levati E."/>
            <person name="Barry K.W."/>
            <person name="Belfiori B."/>
            <person name="Cichocki N."/>
            <person name="Clum A."/>
            <person name="Dockter R.B."/>
            <person name="Fauchery L."/>
            <person name="Guy J."/>
            <person name="Iotti M."/>
            <person name="Le Tacon F."/>
            <person name="Lindquist E.A."/>
            <person name="Lipzen A."/>
            <person name="Malagnac F."/>
            <person name="Mello A."/>
            <person name="Molinier V."/>
            <person name="Miyauchi S."/>
            <person name="Poulain J."/>
            <person name="Riccioni C."/>
            <person name="Rubini A."/>
            <person name="Sitrit Y."/>
            <person name="Splivallo R."/>
            <person name="Traeger S."/>
            <person name="Wang M."/>
            <person name="Zifcakova L."/>
            <person name="Wipf D."/>
            <person name="Zambonelli A."/>
            <person name="Paolocci F."/>
            <person name="Nowrousian M."/>
            <person name="Ottonello S."/>
            <person name="Baldrian P."/>
            <person name="Spatafora J.W."/>
            <person name="Henrissat B."/>
            <person name="Nagy L.G."/>
            <person name="Aury J.M."/>
            <person name="Wincker P."/>
            <person name="Grigoriev I.V."/>
            <person name="Bonfante P."/>
            <person name="Martin F.M."/>
        </authorList>
    </citation>
    <scope>NUCLEOTIDE SEQUENCE [LARGE SCALE GENOMIC DNA]</scope>
    <source>
        <strain evidence="5 6">RN42</strain>
    </source>
</reference>
<accession>A0A3N4J2P6</accession>
<keyword evidence="3 4" id="KW-0472">Membrane</keyword>
<feature type="transmembrane region" description="Helical" evidence="4">
    <location>
        <begin position="53"/>
        <end position="72"/>
    </location>
</feature>
<evidence type="ECO:0000256" key="2">
    <source>
        <dbReference type="ARBA" id="ARBA00022989"/>
    </source>
</evidence>
<gene>
    <name evidence="5" type="ORF">BJ508DRAFT_320255</name>
</gene>
<feature type="transmembrane region" description="Helical" evidence="4">
    <location>
        <begin position="140"/>
        <end position="156"/>
    </location>
</feature>
<evidence type="ECO:0000256" key="1">
    <source>
        <dbReference type="ARBA" id="ARBA00022692"/>
    </source>
</evidence>
<keyword evidence="1 4" id="KW-0812">Transmembrane</keyword>
<dbReference type="PANTHER" id="PTHR12483">
    <property type="entry name" value="SOLUTE CARRIER FAMILY 31 COPPER TRANSPORTERS"/>
    <property type="match status" value="1"/>
</dbReference>
<dbReference type="OrthoDB" id="161814at2759"/>
<keyword evidence="4" id="KW-0186">Copper</keyword>
<evidence type="ECO:0000256" key="3">
    <source>
        <dbReference type="ARBA" id="ARBA00023136"/>
    </source>
</evidence>
<keyword evidence="4" id="KW-0813">Transport</keyword>
<protein>
    <recommendedName>
        <fullName evidence="4">Copper transport protein</fullName>
    </recommendedName>
</protein>
<dbReference type="Proteomes" id="UP000275078">
    <property type="component" value="Unassembled WGS sequence"/>
</dbReference>
<dbReference type="Pfam" id="PF04145">
    <property type="entry name" value="Ctr"/>
    <property type="match status" value="1"/>
</dbReference>
<dbReference type="AlphaFoldDB" id="A0A3N4J2P6"/>
<dbReference type="STRING" id="1160509.A0A3N4J2P6"/>